<dbReference type="PANTHER" id="PTHR30193:SF37">
    <property type="entry name" value="INNER MEMBRANE ABC TRANSPORTER PERMEASE PROTEIN YCJO"/>
    <property type="match status" value="1"/>
</dbReference>
<feature type="domain" description="ABC transmembrane type-1" evidence="8">
    <location>
        <begin position="83"/>
        <end position="296"/>
    </location>
</feature>
<evidence type="ECO:0000256" key="1">
    <source>
        <dbReference type="ARBA" id="ARBA00004651"/>
    </source>
</evidence>
<evidence type="ECO:0000256" key="5">
    <source>
        <dbReference type="ARBA" id="ARBA00022989"/>
    </source>
</evidence>
<proteinExistence type="inferred from homology"/>
<protein>
    <submittedName>
        <fullName evidence="9">Sugar ABC transporter permease</fullName>
    </submittedName>
</protein>
<reference evidence="9" key="1">
    <citation type="submission" date="2020-10" db="EMBL/GenBank/DDBJ databases">
        <title>ChiBAC.</title>
        <authorList>
            <person name="Zenner C."/>
            <person name="Hitch T.C.A."/>
            <person name="Clavel T."/>
        </authorList>
    </citation>
    <scope>NUCLEOTIDE SEQUENCE</scope>
    <source>
        <strain evidence="9">DSM 107454</strain>
    </source>
</reference>
<dbReference type="InterPro" id="IPR035906">
    <property type="entry name" value="MetI-like_sf"/>
</dbReference>
<dbReference type="Gene3D" id="1.10.3720.10">
    <property type="entry name" value="MetI-like"/>
    <property type="match status" value="1"/>
</dbReference>
<keyword evidence="6 7" id="KW-0472">Membrane</keyword>
<dbReference type="Proteomes" id="UP000806542">
    <property type="component" value="Unassembled WGS sequence"/>
</dbReference>
<feature type="transmembrane region" description="Helical" evidence="7">
    <location>
        <begin position="171"/>
        <end position="192"/>
    </location>
</feature>
<dbReference type="AlphaFoldDB" id="A0A9D5M191"/>
<name>A0A9D5M191_9FIRM</name>
<evidence type="ECO:0000256" key="6">
    <source>
        <dbReference type="ARBA" id="ARBA00023136"/>
    </source>
</evidence>
<feature type="transmembrane region" description="Helical" evidence="7">
    <location>
        <begin position="204"/>
        <end position="225"/>
    </location>
</feature>
<keyword evidence="4 7" id="KW-0812">Transmembrane</keyword>
<feature type="transmembrane region" description="Helical" evidence="7">
    <location>
        <begin position="89"/>
        <end position="108"/>
    </location>
</feature>
<dbReference type="CDD" id="cd06261">
    <property type="entry name" value="TM_PBP2"/>
    <property type="match status" value="1"/>
</dbReference>
<gene>
    <name evidence="9" type="ORF">INF28_03750</name>
</gene>
<feature type="transmembrane region" description="Helical" evidence="7">
    <location>
        <begin position="277"/>
        <end position="297"/>
    </location>
</feature>
<comment type="subcellular location">
    <subcellularLocation>
        <location evidence="1 7">Cell membrane</location>
        <topology evidence="1 7">Multi-pass membrane protein</topology>
    </subcellularLocation>
</comment>
<keyword evidence="2 7" id="KW-0813">Transport</keyword>
<evidence type="ECO:0000313" key="9">
    <source>
        <dbReference type="EMBL" id="MBE5039578.1"/>
    </source>
</evidence>
<dbReference type="GO" id="GO:0005886">
    <property type="term" value="C:plasma membrane"/>
    <property type="evidence" value="ECO:0007669"/>
    <property type="project" value="UniProtKB-SubCell"/>
</dbReference>
<evidence type="ECO:0000256" key="7">
    <source>
        <dbReference type="RuleBase" id="RU363032"/>
    </source>
</evidence>
<keyword evidence="10" id="KW-1185">Reference proteome</keyword>
<dbReference type="Pfam" id="PF00528">
    <property type="entry name" value="BPD_transp_1"/>
    <property type="match status" value="1"/>
</dbReference>
<dbReference type="PANTHER" id="PTHR30193">
    <property type="entry name" value="ABC TRANSPORTER PERMEASE PROTEIN"/>
    <property type="match status" value="1"/>
</dbReference>
<evidence type="ECO:0000256" key="3">
    <source>
        <dbReference type="ARBA" id="ARBA00022475"/>
    </source>
</evidence>
<evidence type="ECO:0000256" key="2">
    <source>
        <dbReference type="ARBA" id="ARBA00022448"/>
    </source>
</evidence>
<comment type="similarity">
    <text evidence="7">Belongs to the binding-protein-dependent transport system permease family.</text>
</comment>
<organism evidence="9 10">
    <name type="scientific">Ructibacterium gallinarum</name>
    <dbReference type="NCBI Taxonomy" id="2779355"/>
    <lineage>
        <taxon>Bacteria</taxon>
        <taxon>Bacillati</taxon>
        <taxon>Bacillota</taxon>
        <taxon>Clostridia</taxon>
        <taxon>Eubacteriales</taxon>
        <taxon>Oscillospiraceae</taxon>
        <taxon>Ructibacterium</taxon>
    </lineage>
</organism>
<feature type="transmembrane region" description="Helical" evidence="7">
    <location>
        <begin position="120"/>
        <end position="140"/>
    </location>
</feature>
<dbReference type="EMBL" id="JADCKB010000005">
    <property type="protein sequence ID" value="MBE5039578.1"/>
    <property type="molecule type" value="Genomic_DNA"/>
</dbReference>
<accession>A0A9D5M191</accession>
<dbReference type="PROSITE" id="PS50928">
    <property type="entry name" value="ABC_TM1"/>
    <property type="match status" value="1"/>
</dbReference>
<feature type="transmembrane region" description="Helical" evidence="7">
    <location>
        <begin position="22"/>
        <end position="42"/>
    </location>
</feature>
<keyword evidence="3" id="KW-1003">Cell membrane</keyword>
<comment type="caution">
    <text evidence="9">The sequence shown here is derived from an EMBL/GenBank/DDBJ whole genome shotgun (WGS) entry which is preliminary data.</text>
</comment>
<evidence type="ECO:0000256" key="4">
    <source>
        <dbReference type="ARBA" id="ARBA00022692"/>
    </source>
</evidence>
<dbReference type="InterPro" id="IPR051393">
    <property type="entry name" value="ABC_transporter_permease"/>
</dbReference>
<dbReference type="GO" id="GO:0055085">
    <property type="term" value="P:transmembrane transport"/>
    <property type="evidence" value="ECO:0007669"/>
    <property type="project" value="InterPro"/>
</dbReference>
<dbReference type="SUPFAM" id="SSF161098">
    <property type="entry name" value="MetI-like"/>
    <property type="match status" value="1"/>
</dbReference>
<keyword evidence="5 7" id="KW-1133">Transmembrane helix</keyword>
<sequence length="307" mass="34701">MLHTSEINLATKKKKKKLFTRADISGWLLIAPSFILMCVLILRPQIMGMVWSTFEMKGFQVVKFVGLDNFKRVLTNTDFLQTFINTWEYLGWSLVIGLLPPFIIAIVMNEMAVFRKTIRTLVYFPGIMPAVAVSVLWAFIYQPNVSGMLNAILAKFGVEPYGWLQDGRFTILYIIISMTWSGMAGTAIYYFAGLQGVNNELYEAAMIDGAGFFTRLRVVVIPYMLPMLLVFAARQCIGVFQVVDQPLQMTGGGPNNASMSMGLLSYNYAFVNYRPQLAMVVNVITFCVIMIFTLIYNHVDKRASENM</sequence>
<evidence type="ECO:0000259" key="8">
    <source>
        <dbReference type="PROSITE" id="PS50928"/>
    </source>
</evidence>
<dbReference type="InterPro" id="IPR000515">
    <property type="entry name" value="MetI-like"/>
</dbReference>
<evidence type="ECO:0000313" key="10">
    <source>
        <dbReference type="Proteomes" id="UP000806542"/>
    </source>
</evidence>